<dbReference type="PANTHER" id="PTHR31595">
    <property type="entry name" value="LONG-CHAIN-ALCOHOL O-FATTY-ACYLTRANSFERASE 3-RELATED"/>
    <property type="match status" value="1"/>
</dbReference>
<evidence type="ECO:0000313" key="10">
    <source>
        <dbReference type="EMBL" id="KAI0299135.1"/>
    </source>
</evidence>
<evidence type="ECO:0000256" key="6">
    <source>
        <dbReference type="ARBA" id="ARBA00022989"/>
    </source>
</evidence>
<evidence type="ECO:0000313" key="11">
    <source>
        <dbReference type="Proteomes" id="UP001203297"/>
    </source>
</evidence>
<keyword evidence="6 8" id="KW-1133">Transmembrane helix</keyword>
<evidence type="ECO:0000256" key="1">
    <source>
        <dbReference type="ARBA" id="ARBA00004141"/>
    </source>
</evidence>
<feature type="domain" description="Wax synthase" evidence="9">
    <location>
        <begin position="251"/>
        <end position="330"/>
    </location>
</feature>
<evidence type="ECO:0000256" key="2">
    <source>
        <dbReference type="ARBA" id="ARBA00005179"/>
    </source>
</evidence>
<evidence type="ECO:0000256" key="3">
    <source>
        <dbReference type="ARBA" id="ARBA00007282"/>
    </source>
</evidence>
<dbReference type="GO" id="GO:0006629">
    <property type="term" value="P:lipid metabolic process"/>
    <property type="evidence" value="ECO:0007669"/>
    <property type="project" value="InterPro"/>
</dbReference>
<dbReference type="GO" id="GO:0008374">
    <property type="term" value="F:O-acyltransferase activity"/>
    <property type="evidence" value="ECO:0007669"/>
    <property type="project" value="InterPro"/>
</dbReference>
<dbReference type="InterPro" id="IPR032805">
    <property type="entry name" value="Wax_synthase_dom"/>
</dbReference>
<dbReference type="PANTHER" id="PTHR31595:SF57">
    <property type="entry name" value="OS04G0481900 PROTEIN"/>
    <property type="match status" value="1"/>
</dbReference>
<keyword evidence="5 8" id="KW-0812">Transmembrane</keyword>
<dbReference type="GO" id="GO:0016020">
    <property type="term" value="C:membrane"/>
    <property type="evidence" value="ECO:0007669"/>
    <property type="project" value="UniProtKB-SubCell"/>
</dbReference>
<dbReference type="Proteomes" id="UP001203297">
    <property type="component" value="Unassembled WGS sequence"/>
</dbReference>
<sequence length="401" mass="45319">MFALLPDLPDPALRQPFTIAAVCPLFLSYYALGVLAILPNTFLIKLSLLPFIVWQVWRCALGLDPSLRLGQLLGRESPGRFSLWNFEFVMLMFCFTLKSFEWVFIMEPLRKYELLKDQDTPLERPLTISNVLLDGLDLLYNQRGIGWSWSSNPFLGRNTPPLSIFSVLAKLLIKVTVLDASQYLIQCICPSVNIPGGISFMDPSLTIWHRTAVAAFSSMLGFAWTWAVIDSAYHIGSLIGRTLLCQSASQWPPSSHRPWLSTSLHELWSFRWHQLLRHFFVTFGARPCGKIFGRMGALMGAFAVSGILHHVALWGLGYGTEFKTAGGFFFIMGLGTVMEEEFTKATGLRVRGLLGWLWTMTWTVFWGVFMLDAWARRGLFSTDFSRSMFVLVNSLSILPCS</sequence>
<comment type="subcellular location">
    <subcellularLocation>
        <location evidence="1">Membrane</location>
        <topology evidence="1">Multi-pass membrane protein</topology>
    </subcellularLocation>
</comment>
<keyword evidence="7 8" id="KW-0472">Membrane</keyword>
<feature type="transmembrane region" description="Helical" evidence="8">
    <location>
        <begin position="350"/>
        <end position="371"/>
    </location>
</feature>
<comment type="similarity">
    <text evidence="3">Belongs to the wax synthase family.</text>
</comment>
<feature type="transmembrane region" description="Helical" evidence="8">
    <location>
        <begin position="83"/>
        <end position="105"/>
    </location>
</feature>
<evidence type="ECO:0000256" key="4">
    <source>
        <dbReference type="ARBA" id="ARBA00022679"/>
    </source>
</evidence>
<reference evidence="10" key="1">
    <citation type="journal article" date="2022" name="New Phytol.">
        <title>Evolutionary transition to the ectomycorrhizal habit in the genomes of a hyperdiverse lineage of mushroom-forming fungi.</title>
        <authorList>
            <person name="Looney B."/>
            <person name="Miyauchi S."/>
            <person name="Morin E."/>
            <person name="Drula E."/>
            <person name="Courty P.E."/>
            <person name="Kohler A."/>
            <person name="Kuo A."/>
            <person name="LaButti K."/>
            <person name="Pangilinan J."/>
            <person name="Lipzen A."/>
            <person name="Riley R."/>
            <person name="Andreopoulos W."/>
            <person name="He G."/>
            <person name="Johnson J."/>
            <person name="Nolan M."/>
            <person name="Tritt A."/>
            <person name="Barry K.W."/>
            <person name="Grigoriev I.V."/>
            <person name="Nagy L.G."/>
            <person name="Hibbett D."/>
            <person name="Henrissat B."/>
            <person name="Matheny P.B."/>
            <person name="Labbe J."/>
            <person name="Martin F.M."/>
        </authorList>
    </citation>
    <scope>NUCLEOTIDE SEQUENCE</scope>
    <source>
        <strain evidence="10">BPL690</strain>
    </source>
</reference>
<dbReference type="InterPro" id="IPR044851">
    <property type="entry name" value="Wax_synthase"/>
</dbReference>
<evidence type="ECO:0000259" key="9">
    <source>
        <dbReference type="Pfam" id="PF13813"/>
    </source>
</evidence>
<proteinExistence type="inferred from homology"/>
<evidence type="ECO:0000256" key="7">
    <source>
        <dbReference type="ARBA" id="ARBA00023136"/>
    </source>
</evidence>
<evidence type="ECO:0000256" key="5">
    <source>
        <dbReference type="ARBA" id="ARBA00022692"/>
    </source>
</evidence>
<dbReference type="AlphaFoldDB" id="A0AAD4M3M5"/>
<protein>
    <recommendedName>
        <fullName evidence="9">Wax synthase domain-containing protein</fullName>
    </recommendedName>
</protein>
<feature type="transmembrane region" description="Helical" evidence="8">
    <location>
        <begin position="296"/>
        <end position="316"/>
    </location>
</feature>
<comment type="caution">
    <text evidence="10">The sequence shown here is derived from an EMBL/GenBank/DDBJ whole genome shotgun (WGS) entry which is preliminary data.</text>
</comment>
<dbReference type="Pfam" id="PF13813">
    <property type="entry name" value="MBOAT_2"/>
    <property type="match status" value="1"/>
</dbReference>
<organism evidence="10 11">
    <name type="scientific">Multifurca ochricompacta</name>
    <dbReference type="NCBI Taxonomy" id="376703"/>
    <lineage>
        <taxon>Eukaryota</taxon>
        <taxon>Fungi</taxon>
        <taxon>Dikarya</taxon>
        <taxon>Basidiomycota</taxon>
        <taxon>Agaricomycotina</taxon>
        <taxon>Agaricomycetes</taxon>
        <taxon>Russulales</taxon>
        <taxon>Russulaceae</taxon>
        <taxon>Multifurca</taxon>
    </lineage>
</organism>
<evidence type="ECO:0000256" key="8">
    <source>
        <dbReference type="SAM" id="Phobius"/>
    </source>
</evidence>
<gene>
    <name evidence="10" type="ORF">B0F90DRAFT_1631745</name>
</gene>
<feature type="transmembrane region" description="Helical" evidence="8">
    <location>
        <begin position="17"/>
        <end position="39"/>
    </location>
</feature>
<accession>A0AAD4M3M5</accession>
<name>A0AAD4M3M5_9AGAM</name>
<comment type="pathway">
    <text evidence="2">Secondary metabolite biosynthesis.</text>
</comment>
<keyword evidence="11" id="KW-1185">Reference proteome</keyword>
<keyword evidence="4" id="KW-0808">Transferase</keyword>
<dbReference type="EMBL" id="WTXG01000024">
    <property type="protein sequence ID" value="KAI0299135.1"/>
    <property type="molecule type" value="Genomic_DNA"/>
</dbReference>